<keyword evidence="5 11" id="KW-0732">Signal</keyword>
<dbReference type="GO" id="GO:0051603">
    <property type="term" value="P:proteolysis involved in protein catabolic process"/>
    <property type="evidence" value="ECO:0007669"/>
    <property type="project" value="TreeGrafter"/>
</dbReference>
<sequence>MVDLTYLKSIGLVLLVVVTAVVVVHADGDGDDEGVHWAVLVAGSNTYDNYRHQADICHAYHIVRKNGIPDDRIIVMMYDDIAHNPLNPFQGNIINQPNGTNLYPGVPKDYTKQEVRPEVFTKILTGDEEGLEKIIGRKGKVLKSGPKDYVFINFADHGGPGVFLFPHDGLYSDDFHKAVLEMHEKKMYKQMLFYVEACESGSMFFNFTQLSEINVFATTSASPDEPSHGCYYDDVRKTFLGDVYSVNWMQDSDKENLKKETLAQQFKLVKSKTWGFSHVSEYGDLNISKKPVADFLGTLNSDSNSKPYHFHSGSTAPDPRLDAVPAEKVKEEILLRKIAQLTGDEREQHKTELGKLWQIKKATEEFFRFIVGDVIQESLFEHFVKQPIKLSDFPCYKQSVKLIMRLCPGLDVPQNYYAVRKLRVLANLCDSTISAEQIWRSIGQVASRSKICA</sequence>
<evidence type="ECO:0000256" key="11">
    <source>
        <dbReference type="SAM" id="SignalP"/>
    </source>
</evidence>
<dbReference type="Pfam" id="PF01650">
    <property type="entry name" value="Peptidase_C13"/>
    <property type="match status" value="1"/>
</dbReference>
<evidence type="ECO:0000313" key="14">
    <source>
        <dbReference type="Proteomes" id="UP000762676"/>
    </source>
</evidence>
<evidence type="ECO:0000259" key="12">
    <source>
        <dbReference type="Pfam" id="PF20985"/>
    </source>
</evidence>
<gene>
    <name evidence="13" type="ORF">ElyMa_000775600</name>
</gene>
<dbReference type="FunFam" id="3.40.50.1460:FF:000006">
    <property type="entry name" value="Legumain"/>
    <property type="match status" value="1"/>
</dbReference>
<feature type="active site" evidence="10">
    <location>
        <position position="157"/>
    </location>
</feature>
<dbReference type="EMBL" id="BMAT01001583">
    <property type="protein sequence ID" value="GFR88665.1"/>
    <property type="molecule type" value="Genomic_DNA"/>
</dbReference>
<dbReference type="PANTHER" id="PTHR12000">
    <property type="entry name" value="HEMOGLOBINASE FAMILY MEMBER"/>
    <property type="match status" value="1"/>
</dbReference>
<dbReference type="GO" id="GO:0004197">
    <property type="term" value="F:cysteine-type endopeptidase activity"/>
    <property type="evidence" value="ECO:0007669"/>
    <property type="project" value="UniProtKB-EC"/>
</dbReference>
<dbReference type="Gene3D" id="1.10.132.130">
    <property type="match status" value="1"/>
</dbReference>
<dbReference type="EC" id="3.4.22.34" evidence="3"/>
<comment type="caution">
    <text evidence="13">The sequence shown here is derived from an EMBL/GenBank/DDBJ whole genome shotgun (WGS) entry which is preliminary data.</text>
</comment>
<feature type="active site" description="Nucleophile" evidence="10">
    <location>
        <position position="198"/>
    </location>
</feature>
<feature type="chain" id="PRO_5043663217" description="Hemoglobinase" evidence="11">
    <location>
        <begin position="27"/>
        <end position="453"/>
    </location>
</feature>
<feature type="signal peptide" evidence="11">
    <location>
        <begin position="1"/>
        <end position="26"/>
    </location>
</feature>
<name>A0AAV4GVC0_9GAST</name>
<dbReference type="Proteomes" id="UP000762676">
    <property type="component" value="Unassembled WGS sequence"/>
</dbReference>
<keyword evidence="4" id="KW-0645">Protease</keyword>
<comment type="similarity">
    <text evidence="2">Belongs to the peptidase C13 family.</text>
</comment>
<dbReference type="GO" id="GO:0006624">
    <property type="term" value="P:vacuolar protein processing"/>
    <property type="evidence" value="ECO:0007669"/>
    <property type="project" value="TreeGrafter"/>
</dbReference>
<evidence type="ECO:0000256" key="2">
    <source>
        <dbReference type="ARBA" id="ARBA00009941"/>
    </source>
</evidence>
<dbReference type="InterPro" id="IPR046427">
    <property type="entry name" value="Legumain_prodom_sf"/>
</dbReference>
<evidence type="ECO:0000256" key="1">
    <source>
        <dbReference type="ARBA" id="ARBA00000810"/>
    </source>
</evidence>
<keyword evidence="14" id="KW-1185">Reference proteome</keyword>
<dbReference type="PIRSF" id="PIRSF019663">
    <property type="entry name" value="Legumain"/>
    <property type="match status" value="1"/>
</dbReference>
<proteinExistence type="inferred from homology"/>
<reference evidence="13 14" key="1">
    <citation type="journal article" date="2021" name="Elife">
        <title>Chloroplast acquisition without the gene transfer in kleptoplastic sea slugs, Plakobranchus ocellatus.</title>
        <authorList>
            <person name="Maeda T."/>
            <person name="Takahashi S."/>
            <person name="Yoshida T."/>
            <person name="Shimamura S."/>
            <person name="Takaki Y."/>
            <person name="Nagai Y."/>
            <person name="Toyoda A."/>
            <person name="Suzuki Y."/>
            <person name="Arimoto A."/>
            <person name="Ishii H."/>
            <person name="Satoh N."/>
            <person name="Nishiyama T."/>
            <person name="Hasebe M."/>
            <person name="Maruyama T."/>
            <person name="Minagawa J."/>
            <person name="Obokata J."/>
            <person name="Shigenobu S."/>
        </authorList>
    </citation>
    <scope>NUCLEOTIDE SEQUENCE [LARGE SCALE GENOMIC DNA]</scope>
</reference>
<comment type="catalytic activity">
    <reaction evidence="1">
        <text>Hydrolysis of proteins and small molecule substrates at -Asn-|-Xaa- bonds.</text>
        <dbReference type="EC" id="3.4.22.34"/>
    </reaction>
</comment>
<comment type="function">
    <text evidence="8">This protease is used by the parasite for degradation of the host globin.</text>
</comment>
<organism evidence="13 14">
    <name type="scientific">Elysia marginata</name>
    <dbReference type="NCBI Taxonomy" id="1093978"/>
    <lineage>
        <taxon>Eukaryota</taxon>
        <taxon>Metazoa</taxon>
        <taxon>Spiralia</taxon>
        <taxon>Lophotrochozoa</taxon>
        <taxon>Mollusca</taxon>
        <taxon>Gastropoda</taxon>
        <taxon>Heterobranchia</taxon>
        <taxon>Euthyneura</taxon>
        <taxon>Panpulmonata</taxon>
        <taxon>Sacoglossa</taxon>
        <taxon>Placobranchoidea</taxon>
        <taxon>Plakobranchidae</taxon>
        <taxon>Elysia</taxon>
    </lineage>
</organism>
<evidence type="ECO:0000256" key="3">
    <source>
        <dbReference type="ARBA" id="ARBA00012628"/>
    </source>
</evidence>
<dbReference type="PRINTS" id="PR00776">
    <property type="entry name" value="HEMOGLOBNASE"/>
</dbReference>
<protein>
    <recommendedName>
        <fullName evidence="9">Hemoglobinase</fullName>
        <ecNumber evidence="3">3.4.22.34</ecNumber>
    </recommendedName>
</protein>
<keyword evidence="6" id="KW-0378">Hydrolase</keyword>
<dbReference type="InterPro" id="IPR048501">
    <property type="entry name" value="Legum_prodom"/>
</dbReference>
<evidence type="ECO:0000256" key="4">
    <source>
        <dbReference type="ARBA" id="ARBA00022670"/>
    </source>
</evidence>
<evidence type="ECO:0000313" key="13">
    <source>
        <dbReference type="EMBL" id="GFR88665.1"/>
    </source>
</evidence>
<dbReference type="InterPro" id="IPR001096">
    <property type="entry name" value="Peptidase_C13"/>
</dbReference>
<accession>A0AAV4GVC0</accession>
<dbReference type="AlphaFoldDB" id="A0AAV4GVC0"/>
<feature type="domain" description="Legumain prodomain" evidence="12">
    <location>
        <begin position="369"/>
        <end position="444"/>
    </location>
</feature>
<evidence type="ECO:0000256" key="5">
    <source>
        <dbReference type="ARBA" id="ARBA00022729"/>
    </source>
</evidence>
<dbReference type="PANTHER" id="PTHR12000:SF42">
    <property type="entry name" value="LEGUMAIN"/>
    <property type="match status" value="1"/>
</dbReference>
<keyword evidence="7" id="KW-0788">Thiol protease</keyword>
<dbReference type="Gene3D" id="3.40.50.1460">
    <property type="match status" value="1"/>
</dbReference>
<evidence type="ECO:0000256" key="8">
    <source>
        <dbReference type="ARBA" id="ARBA00055993"/>
    </source>
</evidence>
<dbReference type="Pfam" id="PF20985">
    <property type="entry name" value="Legum_prodom"/>
    <property type="match status" value="1"/>
</dbReference>
<evidence type="ECO:0000256" key="9">
    <source>
        <dbReference type="ARBA" id="ARBA00069042"/>
    </source>
</evidence>
<evidence type="ECO:0000256" key="7">
    <source>
        <dbReference type="ARBA" id="ARBA00022807"/>
    </source>
</evidence>
<evidence type="ECO:0000256" key="6">
    <source>
        <dbReference type="ARBA" id="ARBA00022801"/>
    </source>
</evidence>
<dbReference type="GO" id="GO:0005773">
    <property type="term" value="C:vacuole"/>
    <property type="evidence" value="ECO:0007669"/>
    <property type="project" value="GOC"/>
</dbReference>
<dbReference type="CDD" id="cd21115">
    <property type="entry name" value="legumain_C"/>
    <property type="match status" value="1"/>
</dbReference>
<evidence type="ECO:0000256" key="10">
    <source>
        <dbReference type="PIRSR" id="PIRSR019663-1"/>
    </source>
</evidence>